<protein>
    <submittedName>
        <fullName evidence="2">Uncharacterized protein</fullName>
    </submittedName>
</protein>
<feature type="compositionally biased region" description="Acidic residues" evidence="1">
    <location>
        <begin position="1"/>
        <end position="18"/>
    </location>
</feature>
<evidence type="ECO:0000313" key="2">
    <source>
        <dbReference type="EMBL" id="ROL48746.1"/>
    </source>
</evidence>
<dbReference type="EMBL" id="RJVU01028973">
    <property type="protein sequence ID" value="ROL48746.1"/>
    <property type="molecule type" value="Genomic_DNA"/>
</dbReference>
<sequence length="107" mass="11947">MDSPDIIEDPLIFEETLEDTPNPNEHDPALPPRRSSQFAAKTHAYQAGLLKELEGEGLAPEAVKELHRATDLVLHATKQMGHAIGRSMDPMVNTERHLWLNLTGIME</sequence>
<dbReference type="AlphaFoldDB" id="A0A3N0YRC0"/>
<evidence type="ECO:0000256" key="1">
    <source>
        <dbReference type="SAM" id="MobiDB-lite"/>
    </source>
</evidence>
<accession>A0A3N0YRC0</accession>
<feature type="region of interest" description="Disordered" evidence="1">
    <location>
        <begin position="1"/>
        <end position="36"/>
    </location>
</feature>
<keyword evidence="3" id="KW-1185">Reference proteome</keyword>
<name>A0A3N0YRC0_ANAGA</name>
<evidence type="ECO:0000313" key="3">
    <source>
        <dbReference type="Proteomes" id="UP000281406"/>
    </source>
</evidence>
<proteinExistence type="predicted"/>
<gene>
    <name evidence="2" type="ORF">DPX16_7682</name>
</gene>
<organism evidence="2 3">
    <name type="scientific">Anabarilius grahami</name>
    <name type="common">Kanglang fish</name>
    <name type="synonym">Barilius grahami</name>
    <dbReference type="NCBI Taxonomy" id="495550"/>
    <lineage>
        <taxon>Eukaryota</taxon>
        <taxon>Metazoa</taxon>
        <taxon>Chordata</taxon>
        <taxon>Craniata</taxon>
        <taxon>Vertebrata</taxon>
        <taxon>Euteleostomi</taxon>
        <taxon>Actinopterygii</taxon>
        <taxon>Neopterygii</taxon>
        <taxon>Teleostei</taxon>
        <taxon>Ostariophysi</taxon>
        <taxon>Cypriniformes</taxon>
        <taxon>Xenocyprididae</taxon>
        <taxon>Xenocypridinae</taxon>
        <taxon>Xenocypridinae incertae sedis</taxon>
        <taxon>Anabarilius</taxon>
    </lineage>
</organism>
<reference evidence="2 3" key="1">
    <citation type="submission" date="2018-10" db="EMBL/GenBank/DDBJ databases">
        <title>Genome assembly for a Yunnan-Guizhou Plateau 3E fish, Anabarilius grahami (Regan), and its evolutionary and genetic applications.</title>
        <authorList>
            <person name="Jiang W."/>
        </authorList>
    </citation>
    <scope>NUCLEOTIDE SEQUENCE [LARGE SCALE GENOMIC DNA]</scope>
    <source>
        <strain evidence="2">AG-KIZ</strain>
        <tissue evidence="2">Muscle</tissue>
    </source>
</reference>
<comment type="caution">
    <text evidence="2">The sequence shown here is derived from an EMBL/GenBank/DDBJ whole genome shotgun (WGS) entry which is preliminary data.</text>
</comment>
<dbReference type="Proteomes" id="UP000281406">
    <property type="component" value="Unassembled WGS sequence"/>
</dbReference>